<evidence type="ECO:0000256" key="3">
    <source>
        <dbReference type="ARBA" id="ARBA00012976"/>
    </source>
</evidence>
<dbReference type="GO" id="GO:0034417">
    <property type="term" value="F:bisphosphoglycerate 3-phosphatase activity"/>
    <property type="evidence" value="ECO:0007669"/>
    <property type="project" value="UniProtKB-EC"/>
</dbReference>
<dbReference type="SUPFAM" id="SSF53254">
    <property type="entry name" value="Phosphoglycerate mutase-like"/>
    <property type="match status" value="1"/>
</dbReference>
<dbReference type="AlphaFoldDB" id="A0A5E4M2K5"/>
<comment type="catalytic activity">
    <reaction evidence="12">
        <text>1D-myo-inositol hexakisphosphate + H2O = 1D-myo-inositol 1,2,4,5,6-pentakisphosphate + phosphate</text>
        <dbReference type="Rhea" id="RHEA:16989"/>
        <dbReference type="ChEBI" id="CHEBI:15377"/>
        <dbReference type="ChEBI" id="CHEBI:43474"/>
        <dbReference type="ChEBI" id="CHEBI:57798"/>
        <dbReference type="ChEBI" id="CHEBI:58130"/>
        <dbReference type="EC" id="3.1.3.62"/>
    </reaction>
    <physiologicalReaction direction="left-to-right" evidence="12">
        <dbReference type="Rhea" id="RHEA:16990"/>
    </physiologicalReaction>
</comment>
<dbReference type="GO" id="GO:0016020">
    <property type="term" value="C:membrane"/>
    <property type="evidence" value="ECO:0007669"/>
    <property type="project" value="UniProtKB-SubCell"/>
</dbReference>
<evidence type="ECO:0000256" key="12">
    <source>
        <dbReference type="ARBA" id="ARBA00043691"/>
    </source>
</evidence>
<organism evidence="15 16">
    <name type="scientific">Cinara cedri</name>
    <dbReference type="NCBI Taxonomy" id="506608"/>
    <lineage>
        <taxon>Eukaryota</taxon>
        <taxon>Metazoa</taxon>
        <taxon>Ecdysozoa</taxon>
        <taxon>Arthropoda</taxon>
        <taxon>Hexapoda</taxon>
        <taxon>Insecta</taxon>
        <taxon>Pterygota</taxon>
        <taxon>Neoptera</taxon>
        <taxon>Paraneoptera</taxon>
        <taxon>Hemiptera</taxon>
        <taxon>Sternorrhyncha</taxon>
        <taxon>Aphidomorpha</taxon>
        <taxon>Aphidoidea</taxon>
        <taxon>Aphididae</taxon>
        <taxon>Lachninae</taxon>
        <taxon>Cinara</taxon>
    </lineage>
</organism>
<dbReference type="PANTHER" id="PTHR20963:SF8">
    <property type="entry name" value="MULTIPLE INOSITOL POLYPHOSPHATE PHOSPHATASE 1"/>
    <property type="match status" value="1"/>
</dbReference>
<proteinExistence type="inferred from homology"/>
<evidence type="ECO:0000256" key="8">
    <source>
        <dbReference type="ARBA" id="ARBA00023136"/>
    </source>
</evidence>
<keyword evidence="14" id="KW-0812">Transmembrane</keyword>
<keyword evidence="6" id="KW-0732">Signal</keyword>
<evidence type="ECO:0000313" key="16">
    <source>
        <dbReference type="Proteomes" id="UP000325440"/>
    </source>
</evidence>
<evidence type="ECO:0000256" key="2">
    <source>
        <dbReference type="ARBA" id="ARBA00008422"/>
    </source>
</evidence>
<evidence type="ECO:0000256" key="9">
    <source>
        <dbReference type="ARBA" id="ARBA00031642"/>
    </source>
</evidence>
<dbReference type="Pfam" id="PF00328">
    <property type="entry name" value="His_Phos_2"/>
    <property type="match status" value="1"/>
</dbReference>
<comment type="similarity">
    <text evidence="2">Belongs to the histidine acid phosphatase family. MINPP1 subfamily.</text>
</comment>
<comment type="subcellular location">
    <subcellularLocation>
        <location evidence="1">Membrane</location>
    </subcellularLocation>
</comment>
<evidence type="ECO:0000256" key="14">
    <source>
        <dbReference type="SAM" id="Phobius"/>
    </source>
</evidence>
<keyword evidence="14" id="KW-1133">Transmembrane helix</keyword>
<dbReference type="Gene3D" id="3.40.50.1240">
    <property type="entry name" value="Phosphoglycerate mutase-like"/>
    <property type="match status" value="1"/>
</dbReference>
<dbReference type="InterPro" id="IPR000560">
    <property type="entry name" value="His_Pase_clade-2"/>
</dbReference>
<evidence type="ECO:0000256" key="4">
    <source>
        <dbReference type="ARBA" id="ARBA00013040"/>
    </source>
</evidence>
<dbReference type="EC" id="3.1.3.80" evidence="3"/>
<evidence type="ECO:0000256" key="6">
    <source>
        <dbReference type="ARBA" id="ARBA00022729"/>
    </source>
</evidence>
<evidence type="ECO:0000256" key="13">
    <source>
        <dbReference type="ARBA" id="ARBA00043832"/>
    </source>
</evidence>
<keyword evidence="7" id="KW-0378">Hydrolase</keyword>
<feature type="transmembrane region" description="Helical" evidence="14">
    <location>
        <begin position="92"/>
        <end position="115"/>
    </location>
</feature>
<reference evidence="15 16" key="1">
    <citation type="submission" date="2019-08" db="EMBL/GenBank/DDBJ databases">
        <authorList>
            <person name="Alioto T."/>
            <person name="Alioto T."/>
            <person name="Gomez Garrido J."/>
        </authorList>
    </citation>
    <scope>NUCLEOTIDE SEQUENCE [LARGE SCALE GENOMIC DNA]</scope>
</reference>
<protein>
    <recommendedName>
        <fullName evidence="5">Multiple inositol polyphosphate phosphatase 1</fullName>
        <ecNumber evidence="4">3.1.3.62</ecNumber>
        <ecNumber evidence="3">3.1.3.80</ecNumber>
    </recommendedName>
    <alternativeName>
        <fullName evidence="9">2,3-bisphosphoglycerate 3-phosphatase</fullName>
    </alternativeName>
</protein>
<dbReference type="InterPro" id="IPR029033">
    <property type="entry name" value="His_PPase_superfam"/>
</dbReference>
<evidence type="ECO:0000256" key="11">
    <source>
        <dbReference type="ARBA" id="ARBA00043671"/>
    </source>
</evidence>
<gene>
    <name evidence="15" type="ORF">CINCED_3A024650</name>
</gene>
<dbReference type="OrthoDB" id="6509975at2759"/>
<dbReference type="EC" id="3.1.3.62" evidence="4"/>
<accession>A0A5E4M2K5</accession>
<dbReference type="GO" id="GO:0003993">
    <property type="term" value="F:acid phosphatase activity"/>
    <property type="evidence" value="ECO:0007669"/>
    <property type="project" value="TreeGrafter"/>
</dbReference>
<dbReference type="EMBL" id="CABPRJ010000029">
    <property type="protein sequence ID" value="VVC26255.1"/>
    <property type="molecule type" value="Genomic_DNA"/>
</dbReference>
<dbReference type="PANTHER" id="PTHR20963">
    <property type="entry name" value="MULTIPLE INOSITOL POLYPHOSPHATE PHOSPHATASE-RELATED"/>
    <property type="match status" value="1"/>
</dbReference>
<evidence type="ECO:0000256" key="5">
    <source>
        <dbReference type="ARBA" id="ARBA00018097"/>
    </source>
</evidence>
<dbReference type="CDD" id="cd07061">
    <property type="entry name" value="HP_HAP_like"/>
    <property type="match status" value="1"/>
</dbReference>
<keyword evidence="16" id="KW-1185">Reference proteome</keyword>
<keyword evidence="8 14" id="KW-0472">Membrane</keyword>
<comment type="catalytic activity">
    <reaction evidence="10">
        <text>1D-myo-inositol 1,2,5,6-tetrakisphosphate + H2O = 1D-myo-inositol 1,2,6-trisphosphate + phosphate</text>
        <dbReference type="Rhea" id="RHEA:77119"/>
        <dbReference type="ChEBI" id="CHEBI:15377"/>
        <dbReference type="ChEBI" id="CHEBI:43474"/>
        <dbReference type="ChEBI" id="CHEBI:195535"/>
        <dbReference type="ChEBI" id="CHEBI:195537"/>
        <dbReference type="EC" id="3.1.3.62"/>
    </reaction>
    <physiologicalReaction direction="left-to-right" evidence="10">
        <dbReference type="Rhea" id="RHEA:77120"/>
    </physiologicalReaction>
</comment>
<evidence type="ECO:0000256" key="7">
    <source>
        <dbReference type="ARBA" id="ARBA00022801"/>
    </source>
</evidence>
<evidence type="ECO:0000256" key="10">
    <source>
        <dbReference type="ARBA" id="ARBA00043668"/>
    </source>
</evidence>
<sequence length="514" mass="59939">MHNSRKNNPTVIIIVGFEPEHMKFRAKLLGYVVTIKYLDIYIYKIVNVFNQSIVAAYSGIALELKMFFKYAYRTYLRYGYDDRAKPIWGDQFSFLTMTATKSLLLVQLIVLMAVWPGVSGSWYQTIENPYTLFGTKTTYSDVSGEGFHFPSECTPLQVWMLCRHGTRYPSKHMIKKINRLDRFKTMITDMSQEKLRAIYNWKSHLTLNNDCNLQSRGVEEMKSLATRLKSQLPQLFKSQYDEISFKFMSSNKPRTKESINVFFESMFNEKPKDLPIAQPSDYRLCLSKWKQKEDDENDEKIDEEKKFEESSYVQSVVSRVSKAMGLEQNLSYEDVSVMFESCKYETAWTDQKPAWCAVFTIDDFEILGYLEDLRYYYASGYGNPDIESMGCPILKDMIDNFKKLTRGETGPNGIFYFGHTPNILSMAAMLGIGKDDTPLLSTNYENMKSRQWKTSYIDPYAANIIAVFFKCKNKYKVMFSLNENVLKSKDRLQLYSWQKIEAHFEPIISKFCTP</sequence>
<dbReference type="GO" id="GO:0052745">
    <property type="term" value="F:inositol phosphate phosphatase activity"/>
    <property type="evidence" value="ECO:0007669"/>
    <property type="project" value="TreeGrafter"/>
</dbReference>
<name>A0A5E4M2K5_9HEMI</name>
<comment type="catalytic activity">
    <reaction evidence="13">
        <text>(2R)-2,3-bisphosphoglycerate + H2O = (2R)-2-phosphoglycerate + phosphate</text>
        <dbReference type="Rhea" id="RHEA:27381"/>
        <dbReference type="ChEBI" id="CHEBI:15377"/>
        <dbReference type="ChEBI" id="CHEBI:43474"/>
        <dbReference type="ChEBI" id="CHEBI:58248"/>
        <dbReference type="ChEBI" id="CHEBI:58289"/>
        <dbReference type="EC" id="3.1.3.80"/>
    </reaction>
    <physiologicalReaction direction="left-to-right" evidence="13">
        <dbReference type="Rhea" id="RHEA:27382"/>
    </physiologicalReaction>
</comment>
<comment type="catalytic activity">
    <reaction evidence="11">
        <text>1D-myo-inositol 1,2,4,5,6-pentakisphosphate + H2O = 1D-myo-inositol 1,2,5,6-tetrakisphosphate + phosphate</text>
        <dbReference type="Rhea" id="RHEA:77115"/>
        <dbReference type="ChEBI" id="CHEBI:15377"/>
        <dbReference type="ChEBI" id="CHEBI:43474"/>
        <dbReference type="ChEBI" id="CHEBI:57798"/>
        <dbReference type="ChEBI" id="CHEBI:195535"/>
        <dbReference type="EC" id="3.1.3.62"/>
    </reaction>
    <physiologicalReaction direction="left-to-right" evidence="11">
        <dbReference type="Rhea" id="RHEA:77116"/>
    </physiologicalReaction>
</comment>
<dbReference type="Proteomes" id="UP000325440">
    <property type="component" value="Unassembled WGS sequence"/>
</dbReference>
<evidence type="ECO:0000313" key="15">
    <source>
        <dbReference type="EMBL" id="VVC26255.1"/>
    </source>
</evidence>
<evidence type="ECO:0000256" key="1">
    <source>
        <dbReference type="ARBA" id="ARBA00004370"/>
    </source>
</evidence>